<keyword evidence="2" id="KW-0732">Signal</keyword>
<feature type="compositionally biased region" description="Low complexity" evidence="1">
    <location>
        <begin position="235"/>
        <end position="248"/>
    </location>
</feature>
<organism evidence="4 5">
    <name type="scientific">Helobdella robusta</name>
    <name type="common">Californian leech</name>
    <dbReference type="NCBI Taxonomy" id="6412"/>
    <lineage>
        <taxon>Eukaryota</taxon>
        <taxon>Metazoa</taxon>
        <taxon>Spiralia</taxon>
        <taxon>Lophotrochozoa</taxon>
        <taxon>Annelida</taxon>
        <taxon>Clitellata</taxon>
        <taxon>Hirudinea</taxon>
        <taxon>Rhynchobdellida</taxon>
        <taxon>Glossiphoniidae</taxon>
        <taxon>Helobdella</taxon>
    </lineage>
</organism>
<dbReference type="KEGG" id="hro:HELRODRAFT_159528"/>
<dbReference type="EMBL" id="AMQM01000267">
    <property type="status" value="NOT_ANNOTATED_CDS"/>
    <property type="molecule type" value="Genomic_DNA"/>
</dbReference>
<feature type="region of interest" description="Disordered" evidence="1">
    <location>
        <begin position="317"/>
        <end position="349"/>
    </location>
</feature>
<reference evidence="5" key="1">
    <citation type="submission" date="2012-12" db="EMBL/GenBank/DDBJ databases">
        <authorList>
            <person name="Hellsten U."/>
            <person name="Grimwood J."/>
            <person name="Chapman J.A."/>
            <person name="Shapiro H."/>
            <person name="Aerts A."/>
            <person name="Otillar R.P."/>
            <person name="Terry A.Y."/>
            <person name="Boore J.L."/>
            <person name="Simakov O."/>
            <person name="Marletaz F."/>
            <person name="Cho S.-J."/>
            <person name="Edsinger-Gonzales E."/>
            <person name="Havlak P."/>
            <person name="Kuo D.-H."/>
            <person name="Larsson T."/>
            <person name="Lv J."/>
            <person name="Arendt D."/>
            <person name="Savage R."/>
            <person name="Osoegawa K."/>
            <person name="de Jong P."/>
            <person name="Lindberg D.R."/>
            <person name="Seaver E.C."/>
            <person name="Weisblat D.A."/>
            <person name="Putnam N.H."/>
            <person name="Grigoriev I.V."/>
            <person name="Rokhsar D.S."/>
        </authorList>
    </citation>
    <scope>NUCLEOTIDE SEQUENCE</scope>
</reference>
<sequence>MVLLLLLMMMMIMVMQQHQQQHQQQQLHPQQDGQNFQFQIQRHLLSRKHSSTLPLYHSVAGNTNYHQQQFFEQNSNNFHRLYSKLNNKEPFKNMNDNNLNYWTVKPHNKHQQFANKFNNRTSSFGTLYNDINNNNNDEDDHSNFNNFCYSNKPKNYNNCPSIFEMFDETYENELFNQENNDDDEDNFDANDNLLDIKLNNNYNINNGINSSNNINNNIDDNINILTILAPAYQSIPKPQPQKTPTSPQHEFILPPPPLSDAPALQTLLSPNRQQHLQHFQPRLQQYLFQQQQKQQQQQQQHQQNAFQQTTSSTLMNALQRRSSTSSQNECHFISGRDSPTSGLRCRGDDDHHGADASDLLAADLVNDDDV</sequence>
<accession>T1EP49</accession>
<proteinExistence type="predicted"/>
<dbReference type="CTD" id="20198349"/>
<dbReference type="EMBL" id="KB095811">
    <property type="protein sequence ID" value="ESO12938.1"/>
    <property type="molecule type" value="Genomic_DNA"/>
</dbReference>
<evidence type="ECO:0000256" key="1">
    <source>
        <dbReference type="SAM" id="MobiDB-lite"/>
    </source>
</evidence>
<dbReference type="RefSeq" id="XP_009009658.1">
    <property type="nucleotide sequence ID" value="XM_009011410.1"/>
</dbReference>
<feature type="signal peptide" evidence="2">
    <location>
        <begin position="1"/>
        <end position="16"/>
    </location>
</feature>
<keyword evidence="5" id="KW-1185">Reference proteome</keyword>
<gene>
    <name evidence="4" type="primary">20198349</name>
    <name evidence="3" type="ORF">HELRODRAFT_159528</name>
</gene>
<dbReference type="EnsemblMetazoa" id="HelroT159528">
    <property type="protein sequence ID" value="HelroP159528"/>
    <property type="gene ID" value="HelroG159528"/>
</dbReference>
<evidence type="ECO:0000313" key="5">
    <source>
        <dbReference type="Proteomes" id="UP000015101"/>
    </source>
</evidence>
<dbReference type="InParanoid" id="T1EP49"/>
<reference evidence="3 5" key="2">
    <citation type="journal article" date="2013" name="Nature">
        <title>Insights into bilaterian evolution from three spiralian genomes.</title>
        <authorList>
            <person name="Simakov O."/>
            <person name="Marletaz F."/>
            <person name="Cho S.J."/>
            <person name="Edsinger-Gonzales E."/>
            <person name="Havlak P."/>
            <person name="Hellsten U."/>
            <person name="Kuo D.H."/>
            <person name="Larsson T."/>
            <person name="Lv J."/>
            <person name="Arendt D."/>
            <person name="Savage R."/>
            <person name="Osoegawa K."/>
            <person name="de Jong P."/>
            <person name="Grimwood J."/>
            <person name="Chapman J.A."/>
            <person name="Shapiro H."/>
            <person name="Aerts A."/>
            <person name="Otillar R.P."/>
            <person name="Terry A.Y."/>
            <person name="Boore J.L."/>
            <person name="Grigoriev I.V."/>
            <person name="Lindberg D.R."/>
            <person name="Seaver E.C."/>
            <person name="Weisblat D.A."/>
            <person name="Putnam N.H."/>
            <person name="Rokhsar D.S."/>
        </authorList>
    </citation>
    <scope>NUCLEOTIDE SEQUENCE</scope>
</reference>
<feature type="region of interest" description="Disordered" evidence="1">
    <location>
        <begin position="235"/>
        <end position="263"/>
    </location>
</feature>
<feature type="chain" id="PRO_5010979933" evidence="2">
    <location>
        <begin position="17"/>
        <end position="370"/>
    </location>
</feature>
<evidence type="ECO:0000313" key="3">
    <source>
        <dbReference type="EMBL" id="ESO12938.1"/>
    </source>
</evidence>
<dbReference type="Proteomes" id="UP000015101">
    <property type="component" value="Unassembled WGS sequence"/>
</dbReference>
<evidence type="ECO:0000256" key="2">
    <source>
        <dbReference type="SAM" id="SignalP"/>
    </source>
</evidence>
<evidence type="ECO:0000313" key="4">
    <source>
        <dbReference type="EnsemblMetazoa" id="HelroP159528"/>
    </source>
</evidence>
<dbReference type="GeneID" id="20198349"/>
<reference evidence="4" key="3">
    <citation type="submission" date="2015-06" db="UniProtKB">
        <authorList>
            <consortium name="EnsemblMetazoa"/>
        </authorList>
    </citation>
    <scope>IDENTIFICATION</scope>
</reference>
<feature type="compositionally biased region" description="Polar residues" evidence="1">
    <location>
        <begin position="317"/>
        <end position="329"/>
    </location>
</feature>
<protein>
    <submittedName>
        <fullName evidence="3 4">Uncharacterized protein</fullName>
    </submittedName>
</protein>
<dbReference type="HOGENOM" id="CLU_748584_0_0_1"/>
<name>T1EP49_HELRO</name>
<dbReference type="AlphaFoldDB" id="T1EP49"/>